<sequence length="273" mass="29722">MRFAILVAISLFTLAACAIDSKPRANLSNPERVTAIKFVISTDNLAKIAITNQTTQMAEEISRHLNSWGYPVKSAVLQNEAFTHTLEGQVGKLEKTTTPPGLSLYFGNSDPRALDFQKTDVLPVACILRSLNKTEEPIKLTGKFSLPPGLDDLMGTIKPIPPSFYADSIATVCLNLLTELKIPKTAPVGPNMPWKPAVDIEIRDKPLATDPRPPPAKPIAHDDATTPEKPLANTSGNTPATTEPAIDAEDKHKQLIIRNLGTPVILEFGYERQ</sequence>
<dbReference type="AlphaFoldDB" id="A0A2W4R356"/>
<dbReference type="Proteomes" id="UP000249396">
    <property type="component" value="Unassembled WGS sequence"/>
</dbReference>
<protein>
    <submittedName>
        <fullName evidence="3">Uncharacterized protein</fullName>
    </submittedName>
</protein>
<name>A0A2W4R356_9GAMM</name>
<proteinExistence type="predicted"/>
<feature type="compositionally biased region" description="Polar residues" evidence="1">
    <location>
        <begin position="232"/>
        <end position="241"/>
    </location>
</feature>
<evidence type="ECO:0000313" key="3">
    <source>
        <dbReference type="EMBL" id="PZN77526.1"/>
    </source>
</evidence>
<feature type="chain" id="PRO_5015983886" evidence="2">
    <location>
        <begin position="19"/>
        <end position="273"/>
    </location>
</feature>
<gene>
    <name evidence="3" type="ORF">DM484_14655</name>
</gene>
<evidence type="ECO:0000256" key="1">
    <source>
        <dbReference type="SAM" id="MobiDB-lite"/>
    </source>
</evidence>
<organism evidence="3 4">
    <name type="scientific">Candidatus Methylumidiphilus alinenensis</name>
    <dbReference type="NCBI Taxonomy" id="2202197"/>
    <lineage>
        <taxon>Bacteria</taxon>
        <taxon>Pseudomonadati</taxon>
        <taxon>Pseudomonadota</taxon>
        <taxon>Gammaproteobacteria</taxon>
        <taxon>Methylococcales</taxon>
        <taxon>Candidatus Methylumidiphilus</taxon>
    </lineage>
</organism>
<comment type="caution">
    <text evidence="3">The sequence shown here is derived from an EMBL/GenBank/DDBJ whole genome shotgun (WGS) entry which is preliminary data.</text>
</comment>
<accession>A0A2W4R356</accession>
<feature type="signal peptide" evidence="2">
    <location>
        <begin position="1"/>
        <end position="18"/>
    </location>
</feature>
<keyword evidence="2" id="KW-0732">Signal</keyword>
<evidence type="ECO:0000313" key="4">
    <source>
        <dbReference type="Proteomes" id="UP000249396"/>
    </source>
</evidence>
<dbReference type="PROSITE" id="PS51257">
    <property type="entry name" value="PROKAR_LIPOPROTEIN"/>
    <property type="match status" value="1"/>
</dbReference>
<dbReference type="EMBL" id="QJPH01000334">
    <property type="protein sequence ID" value="PZN77526.1"/>
    <property type="molecule type" value="Genomic_DNA"/>
</dbReference>
<evidence type="ECO:0000256" key="2">
    <source>
        <dbReference type="SAM" id="SignalP"/>
    </source>
</evidence>
<feature type="region of interest" description="Disordered" evidence="1">
    <location>
        <begin position="205"/>
        <end position="249"/>
    </location>
</feature>
<reference evidence="3 4" key="1">
    <citation type="journal article" date="2018" name="Aquat. Microb. Ecol.">
        <title>Gammaproteobacterial methanotrophs dominate.</title>
        <authorList>
            <person name="Rissanen A.J."/>
            <person name="Saarenheimo J."/>
            <person name="Tiirola M."/>
            <person name="Peura S."/>
            <person name="Aalto S.L."/>
            <person name="Karvinen A."/>
            <person name="Nykanen H."/>
        </authorList>
    </citation>
    <scope>NUCLEOTIDE SEQUENCE [LARGE SCALE GENOMIC DNA]</scope>
    <source>
        <strain evidence="3">AMbin10</strain>
    </source>
</reference>